<dbReference type="InterPro" id="IPR055417">
    <property type="entry name" value="UFD1_N1"/>
</dbReference>
<evidence type="ECO:0000256" key="3">
    <source>
        <dbReference type="SAM" id="Coils"/>
    </source>
</evidence>
<accession>A0A914IA56</accession>
<feature type="coiled-coil region" evidence="3">
    <location>
        <begin position="1"/>
        <end position="28"/>
    </location>
</feature>
<dbReference type="Pfam" id="PF03152">
    <property type="entry name" value="UFD1_N1"/>
    <property type="match status" value="1"/>
</dbReference>
<evidence type="ECO:0000256" key="2">
    <source>
        <dbReference type="ARBA" id="ARBA00022786"/>
    </source>
</evidence>
<dbReference type="GO" id="GO:0006511">
    <property type="term" value="P:ubiquitin-dependent protein catabolic process"/>
    <property type="evidence" value="ECO:0007669"/>
    <property type="project" value="InterPro"/>
</dbReference>
<feature type="region of interest" description="Disordered" evidence="4">
    <location>
        <begin position="127"/>
        <end position="178"/>
    </location>
</feature>
<dbReference type="PANTHER" id="PTHR12555:SF13">
    <property type="entry name" value="UBIQUITIN RECOGNITION FACTOR IN ER-ASSOCIATED DEGRADATION PROTEIN 1"/>
    <property type="match status" value="1"/>
</dbReference>
<dbReference type="GO" id="GO:0036503">
    <property type="term" value="P:ERAD pathway"/>
    <property type="evidence" value="ECO:0007669"/>
    <property type="project" value="TreeGrafter"/>
</dbReference>
<evidence type="ECO:0000256" key="1">
    <source>
        <dbReference type="ARBA" id="ARBA00006043"/>
    </source>
</evidence>
<evidence type="ECO:0000259" key="6">
    <source>
        <dbReference type="Pfam" id="PF24842"/>
    </source>
</evidence>
<proteinExistence type="inferred from homology"/>
<dbReference type="Gene3D" id="3.10.330.10">
    <property type="match status" value="1"/>
</dbReference>
<name>A0A914IA56_GLORO</name>
<feature type="compositionally biased region" description="Polar residues" evidence="4">
    <location>
        <begin position="127"/>
        <end position="137"/>
    </location>
</feature>
<dbReference type="InterPro" id="IPR042299">
    <property type="entry name" value="Ufd1-like_Nn"/>
</dbReference>
<feature type="domain" description="Ubiquitin fusion degradation protein UFD1 N-terminal subdomain 2" evidence="6">
    <location>
        <begin position="367"/>
        <end position="427"/>
    </location>
</feature>
<feature type="compositionally biased region" description="Polar residues" evidence="4">
    <location>
        <begin position="164"/>
        <end position="177"/>
    </location>
</feature>
<keyword evidence="2" id="KW-0833">Ubl conjugation pathway</keyword>
<comment type="similarity">
    <text evidence="1">Belongs to the UFD1 family.</text>
</comment>
<dbReference type="InterPro" id="IPR055418">
    <property type="entry name" value="UFD1_N2"/>
</dbReference>
<evidence type="ECO:0000259" key="5">
    <source>
        <dbReference type="Pfam" id="PF03152"/>
    </source>
</evidence>
<feature type="compositionally biased region" description="Basic and acidic residues" evidence="4">
    <location>
        <begin position="510"/>
        <end position="520"/>
    </location>
</feature>
<organism evidence="7 8">
    <name type="scientific">Globodera rostochiensis</name>
    <name type="common">Golden nematode worm</name>
    <name type="synonym">Heterodera rostochiensis</name>
    <dbReference type="NCBI Taxonomy" id="31243"/>
    <lineage>
        <taxon>Eukaryota</taxon>
        <taxon>Metazoa</taxon>
        <taxon>Ecdysozoa</taxon>
        <taxon>Nematoda</taxon>
        <taxon>Chromadorea</taxon>
        <taxon>Rhabditida</taxon>
        <taxon>Tylenchina</taxon>
        <taxon>Tylenchomorpha</taxon>
        <taxon>Tylenchoidea</taxon>
        <taxon>Heteroderidae</taxon>
        <taxon>Heteroderinae</taxon>
        <taxon>Globodera</taxon>
    </lineage>
</organism>
<dbReference type="GO" id="GO:0034098">
    <property type="term" value="C:VCP-NPL4-UFD1 AAA ATPase complex"/>
    <property type="evidence" value="ECO:0007669"/>
    <property type="project" value="TreeGrafter"/>
</dbReference>
<reference evidence="8" key="1">
    <citation type="submission" date="2022-11" db="UniProtKB">
        <authorList>
            <consortium name="WormBaseParasite"/>
        </authorList>
    </citation>
    <scope>IDENTIFICATION</scope>
</reference>
<dbReference type="Pfam" id="PF24842">
    <property type="entry name" value="UFD1_N2"/>
    <property type="match status" value="1"/>
</dbReference>
<dbReference type="Proteomes" id="UP000887572">
    <property type="component" value="Unplaced"/>
</dbReference>
<dbReference type="InterPro" id="IPR004854">
    <property type="entry name" value="Ufd1-like"/>
</dbReference>
<dbReference type="GO" id="GO:0031593">
    <property type="term" value="F:polyubiquitin modification-dependent protein binding"/>
    <property type="evidence" value="ECO:0007669"/>
    <property type="project" value="TreeGrafter"/>
</dbReference>
<keyword evidence="7" id="KW-1185">Reference proteome</keyword>
<evidence type="ECO:0000256" key="4">
    <source>
        <dbReference type="SAM" id="MobiDB-lite"/>
    </source>
</evidence>
<keyword evidence="3" id="KW-0175">Coiled coil</keyword>
<dbReference type="PANTHER" id="PTHR12555">
    <property type="entry name" value="UBIQUITIN FUSION DEGRADATON PROTEIN 1"/>
    <property type="match status" value="1"/>
</dbReference>
<evidence type="ECO:0000313" key="8">
    <source>
        <dbReference type="WBParaSite" id="Gr19_v10_g8709.t2"/>
    </source>
</evidence>
<evidence type="ECO:0000313" key="7">
    <source>
        <dbReference type="Proteomes" id="UP000887572"/>
    </source>
</evidence>
<feature type="region of interest" description="Disordered" evidence="4">
    <location>
        <begin position="458"/>
        <end position="537"/>
    </location>
</feature>
<dbReference type="WBParaSite" id="Gr19_v10_g8709.t2">
    <property type="protein sequence ID" value="Gr19_v10_g8709.t2"/>
    <property type="gene ID" value="Gr19_v10_g8709"/>
</dbReference>
<feature type="domain" description="Ubiquitin fusion degradation protein UFD1 N-terminal subdomain 1" evidence="5">
    <location>
        <begin position="281"/>
        <end position="365"/>
    </location>
</feature>
<dbReference type="AlphaFoldDB" id="A0A914IA56"/>
<feature type="compositionally biased region" description="Low complexity" evidence="4">
    <location>
        <begin position="458"/>
        <end position="478"/>
    </location>
</feature>
<protein>
    <submittedName>
        <fullName evidence="8">Ubiquitin fusion degradation protein 1</fullName>
    </submittedName>
</protein>
<sequence length="537" mass="60479">MADIQKTIQTLEREYAEQKELFEKWKEENASEADTEPYNAYVEQFQGWEKDVMDNLKDLRASIARQPVAPEPELPMVDLDTQLNTLLDRVDAPQFILAFMTMAKQDPTFLKKAFEVVMDECRSTGFSNPILPQNASPSFRPAHRLPAPLHQQPPGVPSSSSGGRIQSHQQQAGSSPGTLYLPPQLLPKAYVQGASLLGPTSRYSNTPPTTSYTQITPYAAIPEGWVVDAPIRKQPKPTNRDERVIYASFHYFFEYNRLNCLSNVRPSKFHWSPWGWHDERRVNELNHGGKILLPNSCLDTLMRRNIQWPMLFKLTNLNPEVQKVTHAGVLEFLAEEGRCYLPSWLMNQLQLEEGDLILVEYKALPNATFAKFKPMSTDFYSVSNPRAMLEVELRKFSCLTKGDIIAVQYNDQVYEFQVKDLKPENAATWNRQADQIRLLMCGKKRSLMYSCHSDGPSATSAASAGRQSSGTASASSSQTDTYGGPPSIAVDENYTPGELHFVRQPYKSKAQKEKEAREMDGAGGGLKPFEGKGNTIR</sequence>
<dbReference type="Gene3D" id="2.40.40.50">
    <property type="entry name" value="Ubiquitin fusion degradation protein UFD1, N-terminal domain"/>
    <property type="match status" value="1"/>
</dbReference>